<evidence type="ECO:0000313" key="12">
    <source>
        <dbReference type="EMBL" id="ROT83437.1"/>
    </source>
</evidence>
<keyword evidence="6 10" id="KW-1133">Transmembrane helix</keyword>
<feature type="compositionally biased region" description="Low complexity" evidence="9">
    <location>
        <begin position="466"/>
        <end position="490"/>
    </location>
</feature>
<dbReference type="STRING" id="6689.A0A423U417"/>
<dbReference type="GO" id="GO:0008270">
    <property type="term" value="F:zinc ion binding"/>
    <property type="evidence" value="ECO:0007669"/>
    <property type="project" value="UniProtKB-KW"/>
</dbReference>
<dbReference type="InterPro" id="IPR013083">
    <property type="entry name" value="Znf_RING/FYVE/PHD"/>
</dbReference>
<keyword evidence="2 10" id="KW-0812">Transmembrane</keyword>
<protein>
    <recommendedName>
        <fullName evidence="11">RING-type domain-containing protein</fullName>
    </recommendedName>
</protein>
<accession>A0A423U417</accession>
<dbReference type="InterPro" id="IPR001841">
    <property type="entry name" value="Znf_RING"/>
</dbReference>
<feature type="region of interest" description="Disordered" evidence="9">
    <location>
        <begin position="1"/>
        <end position="42"/>
    </location>
</feature>
<feature type="transmembrane region" description="Helical" evidence="10">
    <location>
        <begin position="131"/>
        <end position="155"/>
    </location>
</feature>
<feature type="compositionally biased region" description="Polar residues" evidence="9">
    <location>
        <begin position="530"/>
        <end position="541"/>
    </location>
</feature>
<feature type="region of interest" description="Disordered" evidence="9">
    <location>
        <begin position="283"/>
        <end position="392"/>
    </location>
</feature>
<dbReference type="PANTHER" id="PTHR46539:SF23">
    <property type="entry name" value="RING-TYPE DOMAIN-CONTAINING PROTEIN"/>
    <property type="match status" value="1"/>
</dbReference>
<feature type="compositionally biased region" description="Low complexity" evidence="9">
    <location>
        <begin position="542"/>
        <end position="553"/>
    </location>
</feature>
<dbReference type="CDD" id="cd16668">
    <property type="entry name" value="RING-H2_RNF130-like"/>
    <property type="match status" value="1"/>
</dbReference>
<comment type="caution">
    <text evidence="12">The sequence shown here is derived from an EMBL/GenBank/DDBJ whole genome shotgun (WGS) entry which is preliminary data.</text>
</comment>
<dbReference type="Gene3D" id="3.30.40.10">
    <property type="entry name" value="Zinc/RING finger domain, C3HC4 (zinc finger)"/>
    <property type="match status" value="1"/>
</dbReference>
<dbReference type="SMART" id="SM00184">
    <property type="entry name" value="RING"/>
    <property type="match status" value="1"/>
</dbReference>
<keyword evidence="4 8" id="KW-0863">Zinc-finger</keyword>
<evidence type="ECO:0000256" key="6">
    <source>
        <dbReference type="ARBA" id="ARBA00022989"/>
    </source>
</evidence>
<dbReference type="Pfam" id="PF13639">
    <property type="entry name" value="zf-RING_2"/>
    <property type="match status" value="1"/>
</dbReference>
<keyword evidence="7 10" id="KW-0472">Membrane</keyword>
<dbReference type="GO" id="GO:0016020">
    <property type="term" value="C:membrane"/>
    <property type="evidence" value="ECO:0007669"/>
    <property type="project" value="UniProtKB-SubCell"/>
</dbReference>
<dbReference type="SUPFAM" id="SSF57850">
    <property type="entry name" value="RING/U-box"/>
    <property type="match status" value="1"/>
</dbReference>
<evidence type="ECO:0000256" key="5">
    <source>
        <dbReference type="ARBA" id="ARBA00022833"/>
    </source>
</evidence>
<evidence type="ECO:0000256" key="4">
    <source>
        <dbReference type="ARBA" id="ARBA00022771"/>
    </source>
</evidence>
<keyword evidence="5" id="KW-0862">Zinc</keyword>
<evidence type="ECO:0000256" key="9">
    <source>
        <dbReference type="SAM" id="MobiDB-lite"/>
    </source>
</evidence>
<dbReference type="EMBL" id="QCYY01000686">
    <property type="protein sequence ID" value="ROT83437.1"/>
    <property type="molecule type" value="Genomic_DNA"/>
</dbReference>
<proteinExistence type="predicted"/>
<evidence type="ECO:0000256" key="7">
    <source>
        <dbReference type="ARBA" id="ARBA00023136"/>
    </source>
</evidence>
<organism evidence="12 13">
    <name type="scientific">Penaeus vannamei</name>
    <name type="common">Whiteleg shrimp</name>
    <name type="synonym">Litopenaeus vannamei</name>
    <dbReference type="NCBI Taxonomy" id="6689"/>
    <lineage>
        <taxon>Eukaryota</taxon>
        <taxon>Metazoa</taxon>
        <taxon>Ecdysozoa</taxon>
        <taxon>Arthropoda</taxon>
        <taxon>Crustacea</taxon>
        <taxon>Multicrustacea</taxon>
        <taxon>Malacostraca</taxon>
        <taxon>Eumalacostraca</taxon>
        <taxon>Eucarida</taxon>
        <taxon>Decapoda</taxon>
        <taxon>Dendrobranchiata</taxon>
        <taxon>Penaeoidea</taxon>
        <taxon>Penaeidae</taxon>
        <taxon>Penaeus</taxon>
    </lineage>
</organism>
<dbReference type="PANTHER" id="PTHR46539">
    <property type="entry name" value="E3 UBIQUITIN-PROTEIN LIGASE ATL42"/>
    <property type="match status" value="1"/>
</dbReference>
<dbReference type="FunFam" id="3.30.40.10:FF:000009">
    <property type="entry name" value="E3 ubiquitin-protein ligase RNF130"/>
    <property type="match status" value="1"/>
</dbReference>
<feature type="region of interest" description="Disordered" evidence="9">
    <location>
        <begin position="466"/>
        <end position="561"/>
    </location>
</feature>
<evidence type="ECO:0000256" key="8">
    <source>
        <dbReference type="PROSITE-ProRule" id="PRU00175"/>
    </source>
</evidence>
<reference evidence="12 13" key="2">
    <citation type="submission" date="2019-01" db="EMBL/GenBank/DDBJ databases">
        <title>The decoding of complex shrimp genome reveals the adaptation for benthos swimmer, frequently molting mechanism and breeding impact on genome.</title>
        <authorList>
            <person name="Sun Y."/>
            <person name="Gao Y."/>
            <person name="Yu Y."/>
        </authorList>
    </citation>
    <scope>NUCLEOTIDE SEQUENCE [LARGE SCALE GENOMIC DNA]</scope>
    <source>
        <tissue evidence="12">Muscle</tissue>
    </source>
</reference>
<evidence type="ECO:0000313" key="13">
    <source>
        <dbReference type="Proteomes" id="UP000283509"/>
    </source>
</evidence>
<evidence type="ECO:0000256" key="1">
    <source>
        <dbReference type="ARBA" id="ARBA00004370"/>
    </source>
</evidence>
<dbReference type="Proteomes" id="UP000283509">
    <property type="component" value="Unassembled WGS sequence"/>
</dbReference>
<comment type="subcellular location">
    <subcellularLocation>
        <location evidence="1">Membrane</location>
    </subcellularLocation>
</comment>
<evidence type="ECO:0000256" key="10">
    <source>
        <dbReference type="SAM" id="Phobius"/>
    </source>
</evidence>
<feature type="compositionally biased region" description="Basic and acidic residues" evidence="9">
    <location>
        <begin position="15"/>
        <end position="32"/>
    </location>
</feature>
<feature type="compositionally biased region" description="Low complexity" evidence="9">
    <location>
        <begin position="331"/>
        <end position="359"/>
    </location>
</feature>
<dbReference type="PROSITE" id="PS50089">
    <property type="entry name" value="ZF_RING_2"/>
    <property type="match status" value="1"/>
</dbReference>
<evidence type="ECO:0000259" key="11">
    <source>
        <dbReference type="PROSITE" id="PS50089"/>
    </source>
</evidence>
<feature type="compositionally biased region" description="Basic and acidic residues" evidence="9">
    <location>
        <begin position="366"/>
        <end position="375"/>
    </location>
</feature>
<dbReference type="AlphaFoldDB" id="A0A423U417"/>
<keyword evidence="3" id="KW-0479">Metal-binding</keyword>
<sequence>MCPKSEWLQAKTRKKVEVKTKEEERRGGKVEKPSGLSPYPRASWAGWPGDSARRPCPSLVSFHEKQLVKGGGGGGVRGRQAGRGERGVVVFLAHQQGEQLARMVENGTKVYVSITRGEDVKYRVTNINRTSVLFVSVSFIILMVISLAWLIFYYIQRFRYIHAKDRLARHLCNAAKKALSKIPVKNLKSGDKEIVTENECCAVCIEPYQVSDTVRTLPCKHEFHKSCVDPWLLEHRTCPMCKMDILKFYGYVLSGSEESVLQLDMLEDTSGGDVEVMVVPRAETSASENSCDGWSESPVPDTPISPVHQPQNSAPPPGSATSSVLRSVLGSARSRASQSARVSQSSQTTASATVSRASRPPTPQSEKGESRKDEGQEQGQEQGPECDAKSEVELASVCSDDFSDALSTHSAAEITADDSGITCLNENADQVNVNISVNSATNCIYVLPYENTSESVTAINATSSVPSSAQTYSSSTSQSPSHKSSVSSRRSTIHSRSSPKKRSSSRTRSISRRRSSSRTRSPSRGRSSRQESPSHSALTVASRSGRGYSRPSSHIVSVSHV</sequence>
<feature type="domain" description="RING-type" evidence="11">
    <location>
        <begin position="201"/>
        <end position="242"/>
    </location>
</feature>
<feature type="compositionally biased region" description="Basic residues" evidence="9">
    <location>
        <begin position="491"/>
        <end position="527"/>
    </location>
</feature>
<evidence type="ECO:0000256" key="2">
    <source>
        <dbReference type="ARBA" id="ARBA00022692"/>
    </source>
</evidence>
<keyword evidence="13" id="KW-1185">Reference proteome</keyword>
<name>A0A423U417_PENVA</name>
<reference evidence="12 13" key="1">
    <citation type="submission" date="2018-04" db="EMBL/GenBank/DDBJ databases">
        <authorList>
            <person name="Zhang X."/>
            <person name="Yuan J."/>
            <person name="Li F."/>
            <person name="Xiang J."/>
        </authorList>
    </citation>
    <scope>NUCLEOTIDE SEQUENCE [LARGE SCALE GENOMIC DNA]</scope>
    <source>
        <tissue evidence="12">Muscle</tissue>
    </source>
</reference>
<evidence type="ECO:0000256" key="3">
    <source>
        <dbReference type="ARBA" id="ARBA00022723"/>
    </source>
</evidence>
<gene>
    <name evidence="12" type="ORF">C7M84_023393</name>
</gene>